<feature type="binding site" evidence="6">
    <location>
        <position position="64"/>
    </location>
    <ligand>
        <name>Mg(2+)</name>
        <dbReference type="ChEBI" id="CHEBI:18420"/>
        <label>1</label>
        <note>catalytic</note>
    </ligand>
</feature>
<dbReference type="GO" id="GO:0046872">
    <property type="term" value="F:metal ion binding"/>
    <property type="evidence" value="ECO:0007669"/>
    <property type="project" value="UniProtKB-KW"/>
</dbReference>
<dbReference type="PRINTS" id="PR00377">
    <property type="entry name" value="IMPHPHTASES"/>
</dbReference>
<dbReference type="SUPFAM" id="SSF56655">
    <property type="entry name" value="Carbohydrate phosphatase"/>
    <property type="match status" value="1"/>
</dbReference>
<dbReference type="InterPro" id="IPR033942">
    <property type="entry name" value="IMPase"/>
</dbReference>
<evidence type="ECO:0000313" key="9">
    <source>
        <dbReference type="Proteomes" id="UP000177528"/>
    </source>
</evidence>
<feature type="binding site" evidence="6">
    <location>
        <position position="207"/>
    </location>
    <ligand>
        <name>Mg(2+)</name>
        <dbReference type="ChEBI" id="CHEBI:18420"/>
        <label>1</label>
        <note>catalytic</note>
    </ligand>
</feature>
<dbReference type="InterPro" id="IPR000760">
    <property type="entry name" value="Inositol_monophosphatase-like"/>
</dbReference>
<name>A0A1G1WZV9_9BACT</name>
<comment type="similarity">
    <text evidence="7">Belongs to the inositol monophosphatase superfamily.</text>
</comment>
<dbReference type="EC" id="3.1.3.25" evidence="7"/>
<evidence type="ECO:0000256" key="6">
    <source>
        <dbReference type="PIRSR" id="PIRSR600760-2"/>
    </source>
</evidence>
<evidence type="ECO:0000256" key="1">
    <source>
        <dbReference type="ARBA" id="ARBA00001033"/>
    </source>
</evidence>
<evidence type="ECO:0000256" key="3">
    <source>
        <dbReference type="ARBA" id="ARBA00022723"/>
    </source>
</evidence>
<dbReference type="PROSITE" id="PS00630">
    <property type="entry name" value="IMP_2"/>
    <property type="match status" value="1"/>
</dbReference>
<dbReference type="PANTHER" id="PTHR20854">
    <property type="entry name" value="INOSITOL MONOPHOSPHATASE"/>
    <property type="match status" value="1"/>
</dbReference>
<dbReference type="Proteomes" id="UP000177528">
    <property type="component" value="Unassembled WGS sequence"/>
</dbReference>
<gene>
    <name evidence="8" type="ORF">A3D99_03170</name>
</gene>
<evidence type="ECO:0000256" key="2">
    <source>
        <dbReference type="ARBA" id="ARBA00001946"/>
    </source>
</evidence>
<keyword evidence="4 7" id="KW-0378">Hydrolase</keyword>
<dbReference type="PANTHER" id="PTHR20854:SF4">
    <property type="entry name" value="INOSITOL-1-MONOPHOSPHATASE-RELATED"/>
    <property type="match status" value="1"/>
</dbReference>
<dbReference type="EMBL" id="MHHR01000032">
    <property type="protein sequence ID" value="OGY33302.1"/>
    <property type="molecule type" value="Genomic_DNA"/>
</dbReference>
<organism evidence="8 9">
    <name type="scientific">Candidatus Andersenbacteria bacterium RIFCSPHIGHO2_12_FULL_45_11</name>
    <dbReference type="NCBI Taxonomy" id="1797281"/>
    <lineage>
        <taxon>Bacteria</taxon>
        <taxon>Candidatus Anderseniibacteriota</taxon>
    </lineage>
</organism>
<dbReference type="CDD" id="cd01639">
    <property type="entry name" value="IMPase"/>
    <property type="match status" value="1"/>
</dbReference>
<dbReference type="Gene3D" id="3.40.190.80">
    <property type="match status" value="1"/>
</dbReference>
<feature type="binding site" evidence="6">
    <location>
        <position position="82"/>
    </location>
    <ligand>
        <name>Mg(2+)</name>
        <dbReference type="ChEBI" id="CHEBI:18420"/>
        <label>1</label>
        <note>catalytic</note>
    </ligand>
</feature>
<keyword evidence="3 6" id="KW-0479">Metal-binding</keyword>
<comment type="caution">
    <text evidence="8">The sequence shown here is derived from an EMBL/GenBank/DDBJ whole genome shotgun (WGS) entry which is preliminary data.</text>
</comment>
<comment type="cofactor">
    <cofactor evidence="2 6 7">
        <name>Mg(2+)</name>
        <dbReference type="ChEBI" id="CHEBI:18420"/>
    </cofactor>
</comment>
<feature type="binding site" evidence="6">
    <location>
        <position position="83"/>
    </location>
    <ligand>
        <name>Mg(2+)</name>
        <dbReference type="ChEBI" id="CHEBI:18420"/>
        <label>1</label>
        <note>catalytic</note>
    </ligand>
</feature>
<accession>A0A1G1WZV9</accession>
<proteinExistence type="inferred from homology"/>
<dbReference type="Gene3D" id="3.30.540.10">
    <property type="entry name" value="Fructose-1,6-Bisphosphatase, subunit A, domain 1"/>
    <property type="match status" value="1"/>
</dbReference>
<protein>
    <recommendedName>
        <fullName evidence="7">Inositol-1-monophosphatase</fullName>
        <ecNumber evidence="7">3.1.3.25</ecNumber>
    </recommendedName>
</protein>
<dbReference type="GO" id="GO:0007165">
    <property type="term" value="P:signal transduction"/>
    <property type="evidence" value="ECO:0007669"/>
    <property type="project" value="TreeGrafter"/>
</dbReference>
<feature type="binding site" evidence="6">
    <location>
        <position position="80"/>
    </location>
    <ligand>
        <name>Mg(2+)</name>
        <dbReference type="ChEBI" id="CHEBI:18420"/>
        <label>1</label>
        <note>catalytic</note>
    </ligand>
</feature>
<evidence type="ECO:0000256" key="5">
    <source>
        <dbReference type="ARBA" id="ARBA00022842"/>
    </source>
</evidence>
<dbReference type="FunFam" id="3.30.540.10:FF:000003">
    <property type="entry name" value="Inositol-1-monophosphatase"/>
    <property type="match status" value="1"/>
</dbReference>
<evidence type="ECO:0000313" key="8">
    <source>
        <dbReference type="EMBL" id="OGY33302.1"/>
    </source>
</evidence>
<reference evidence="8 9" key="1">
    <citation type="journal article" date="2016" name="Nat. Commun.">
        <title>Thousands of microbial genomes shed light on interconnected biogeochemical processes in an aquifer system.</title>
        <authorList>
            <person name="Anantharaman K."/>
            <person name="Brown C.T."/>
            <person name="Hug L.A."/>
            <person name="Sharon I."/>
            <person name="Castelle C.J."/>
            <person name="Probst A.J."/>
            <person name="Thomas B.C."/>
            <person name="Singh A."/>
            <person name="Wilkins M.J."/>
            <person name="Karaoz U."/>
            <person name="Brodie E.L."/>
            <person name="Williams K.H."/>
            <person name="Hubbard S.S."/>
            <person name="Banfield J.F."/>
        </authorList>
    </citation>
    <scope>NUCLEOTIDE SEQUENCE [LARGE SCALE GENOMIC DNA]</scope>
</reference>
<sequence length="258" mass="27685">MIDAAIQAAKNAGEVIRTNFVNSVLPTVTYKDANNIVTETDTSAELAIFSVLKKEFPDHSFFSEEAGLTQTQSEYLWVIDPLDGTSNFAQGLPFFCVSVALFKNNQPILGVIYDPIHDELFAAQAGKGAQLNGTPITSSNANTLEKSVLALGRGSSVESKLRHTSIYTAITPKVRSARVMGSAALAITYSACGRLDGIIINDCKFYDCAAANIIARESGALVSDFAGNPLTHETEGMNDILIASPNIQQELIQILSTY</sequence>
<evidence type="ECO:0000256" key="4">
    <source>
        <dbReference type="ARBA" id="ARBA00022801"/>
    </source>
</evidence>
<keyword evidence="5 6" id="KW-0460">Magnesium</keyword>
<dbReference type="GO" id="GO:0008934">
    <property type="term" value="F:inositol monophosphate 1-phosphatase activity"/>
    <property type="evidence" value="ECO:0007669"/>
    <property type="project" value="InterPro"/>
</dbReference>
<dbReference type="InterPro" id="IPR020550">
    <property type="entry name" value="Inositol_monophosphatase_CS"/>
</dbReference>
<evidence type="ECO:0000256" key="7">
    <source>
        <dbReference type="RuleBase" id="RU364068"/>
    </source>
</evidence>
<dbReference type="GO" id="GO:0046854">
    <property type="term" value="P:phosphatidylinositol phosphate biosynthetic process"/>
    <property type="evidence" value="ECO:0007669"/>
    <property type="project" value="InterPro"/>
</dbReference>
<comment type="catalytic activity">
    <reaction evidence="1 7">
        <text>a myo-inositol phosphate + H2O = myo-inositol + phosphate</text>
        <dbReference type="Rhea" id="RHEA:24056"/>
        <dbReference type="ChEBI" id="CHEBI:15377"/>
        <dbReference type="ChEBI" id="CHEBI:17268"/>
        <dbReference type="ChEBI" id="CHEBI:43474"/>
        <dbReference type="ChEBI" id="CHEBI:84139"/>
        <dbReference type="EC" id="3.1.3.25"/>
    </reaction>
</comment>
<dbReference type="AlphaFoldDB" id="A0A1G1WZV9"/>
<dbReference type="GO" id="GO:0006020">
    <property type="term" value="P:inositol metabolic process"/>
    <property type="evidence" value="ECO:0007669"/>
    <property type="project" value="TreeGrafter"/>
</dbReference>
<dbReference type="Pfam" id="PF00459">
    <property type="entry name" value="Inositol_P"/>
    <property type="match status" value="1"/>
</dbReference>